<sequence length="302" mass="33436">MALEKEIWQQDIVKGLYKENEFLNYATNEDQYVLAGKVVHIPQAGTASGVVKNRTTLPATVNKRSDTEVTYVLDEYTSNPTLIPNLDTIQLSYDKRASVMEENMNYLREAVAEWMLRVWAPSVAAQYIRTTGTATLGKAPGATGDRKGFRKEDLKRARTILNNQNVPKQGRVALIPGDMMEYLLDDEDLKKRDSSLELDMKAGVVSRLYGFDLMERPTTVSYTAATTPVPKDPDAATAATDNASVMCWHPSAVARAMGTIDMFENIGDPTYFGDIYSFLVMMGGRQRRADGKGIVSIIEAAA</sequence>
<name>A0A418M613_9BACT</name>
<dbReference type="RefSeq" id="WP_119669183.1">
    <property type="nucleotide sequence ID" value="NZ_QXED01000005.1"/>
</dbReference>
<comment type="caution">
    <text evidence="1">The sequence shown here is derived from an EMBL/GenBank/DDBJ whole genome shotgun (WGS) entry which is preliminary data.</text>
</comment>
<dbReference type="Pfam" id="PF19821">
    <property type="entry name" value="Phage_capsid_2"/>
    <property type="match status" value="1"/>
</dbReference>
<proteinExistence type="predicted"/>
<dbReference type="Proteomes" id="UP000283523">
    <property type="component" value="Unassembled WGS sequence"/>
</dbReference>
<protein>
    <recommendedName>
        <fullName evidence="3">P22 coat protein-protein 5 domain protein</fullName>
    </recommendedName>
</protein>
<evidence type="ECO:0008006" key="3">
    <source>
        <dbReference type="Google" id="ProtNLM"/>
    </source>
</evidence>
<dbReference type="EMBL" id="QXED01000005">
    <property type="protein sequence ID" value="RIV21389.1"/>
    <property type="molecule type" value="Genomic_DNA"/>
</dbReference>
<keyword evidence="2" id="KW-1185">Reference proteome</keyword>
<dbReference type="InterPro" id="IPR045565">
    <property type="entry name" value="Phage_capsid_2"/>
</dbReference>
<accession>A0A418M613</accession>
<evidence type="ECO:0000313" key="1">
    <source>
        <dbReference type="EMBL" id="RIV21389.1"/>
    </source>
</evidence>
<dbReference type="OrthoDB" id="1228719at2"/>
<dbReference type="AlphaFoldDB" id="A0A418M613"/>
<organism evidence="1 2">
    <name type="scientific">Fibrisoma montanum</name>
    <dbReference type="NCBI Taxonomy" id="2305895"/>
    <lineage>
        <taxon>Bacteria</taxon>
        <taxon>Pseudomonadati</taxon>
        <taxon>Bacteroidota</taxon>
        <taxon>Cytophagia</taxon>
        <taxon>Cytophagales</taxon>
        <taxon>Spirosomataceae</taxon>
        <taxon>Fibrisoma</taxon>
    </lineage>
</organism>
<evidence type="ECO:0000313" key="2">
    <source>
        <dbReference type="Proteomes" id="UP000283523"/>
    </source>
</evidence>
<reference evidence="1 2" key="1">
    <citation type="submission" date="2018-08" db="EMBL/GenBank/DDBJ databases">
        <title>Fibrisoma montanum sp. nov., isolated from Danxia mountain soil.</title>
        <authorList>
            <person name="Huang Y."/>
        </authorList>
    </citation>
    <scope>NUCLEOTIDE SEQUENCE [LARGE SCALE GENOMIC DNA]</scope>
    <source>
        <strain evidence="1 2">HYT19</strain>
    </source>
</reference>
<gene>
    <name evidence="1" type="ORF">DYU11_18460</name>
</gene>